<dbReference type="GO" id="GO:0042732">
    <property type="term" value="P:D-xylose metabolic process"/>
    <property type="evidence" value="ECO:0007669"/>
    <property type="project" value="InterPro"/>
</dbReference>
<dbReference type="EMBL" id="CP036280">
    <property type="protein sequence ID" value="QDU70253.1"/>
    <property type="molecule type" value="Genomic_DNA"/>
</dbReference>
<reference evidence="6 7" key="1">
    <citation type="submission" date="2019-02" db="EMBL/GenBank/DDBJ databases">
        <title>Deep-cultivation of Planctomycetes and their phenomic and genomic characterization uncovers novel biology.</title>
        <authorList>
            <person name="Wiegand S."/>
            <person name="Jogler M."/>
            <person name="Boedeker C."/>
            <person name="Pinto D."/>
            <person name="Vollmers J."/>
            <person name="Rivas-Marin E."/>
            <person name="Kohn T."/>
            <person name="Peeters S.H."/>
            <person name="Heuer A."/>
            <person name="Rast P."/>
            <person name="Oberbeckmann S."/>
            <person name="Bunk B."/>
            <person name="Jeske O."/>
            <person name="Meyerdierks A."/>
            <person name="Storesund J.E."/>
            <person name="Kallscheuer N."/>
            <person name="Luecker S."/>
            <person name="Lage O.M."/>
            <person name="Pohl T."/>
            <person name="Merkel B.J."/>
            <person name="Hornburger P."/>
            <person name="Mueller R.-W."/>
            <person name="Bruemmer F."/>
            <person name="Labrenz M."/>
            <person name="Spormann A.M."/>
            <person name="Op den Camp H."/>
            <person name="Overmann J."/>
            <person name="Amann R."/>
            <person name="Jetten M.S.M."/>
            <person name="Mascher T."/>
            <person name="Medema M.H."/>
            <person name="Devos D.P."/>
            <person name="Kaster A.-K."/>
            <person name="Ovreas L."/>
            <person name="Rohde M."/>
            <person name="Galperin M.Y."/>
            <person name="Jogler C."/>
        </authorList>
    </citation>
    <scope>NUCLEOTIDE SEQUENCE [LARGE SCALE GENOMIC DNA]</scope>
    <source>
        <strain evidence="6 7">Pan265</strain>
    </source>
</reference>
<dbReference type="GO" id="GO:0070403">
    <property type="term" value="F:NAD+ binding"/>
    <property type="evidence" value="ECO:0007669"/>
    <property type="project" value="InterPro"/>
</dbReference>
<evidence type="ECO:0000313" key="6">
    <source>
        <dbReference type="EMBL" id="QDU70253.1"/>
    </source>
</evidence>
<dbReference type="RefSeq" id="WP_145444284.1">
    <property type="nucleotide sequence ID" value="NZ_CP036280.1"/>
</dbReference>
<evidence type="ECO:0000313" key="7">
    <source>
        <dbReference type="Proteomes" id="UP000320386"/>
    </source>
</evidence>
<dbReference type="PANTHER" id="PTHR43078:SF6">
    <property type="entry name" value="UDP-GLUCURONIC ACID DECARBOXYLASE 1"/>
    <property type="match status" value="1"/>
</dbReference>
<dbReference type="InterPro" id="IPR036291">
    <property type="entry name" value="NAD(P)-bd_dom_sf"/>
</dbReference>
<evidence type="ECO:0000256" key="3">
    <source>
        <dbReference type="ARBA" id="ARBA00023027"/>
    </source>
</evidence>
<dbReference type="GO" id="GO:0048040">
    <property type="term" value="F:UDP-glucuronate decarboxylase activity"/>
    <property type="evidence" value="ECO:0007669"/>
    <property type="project" value="TreeGrafter"/>
</dbReference>
<keyword evidence="2" id="KW-0210">Decarboxylase</keyword>
<evidence type="ECO:0000256" key="4">
    <source>
        <dbReference type="ARBA" id="ARBA00023239"/>
    </source>
</evidence>
<dbReference type="PANTHER" id="PTHR43078">
    <property type="entry name" value="UDP-GLUCURONIC ACID DECARBOXYLASE-RELATED"/>
    <property type="match status" value="1"/>
</dbReference>
<dbReference type="Pfam" id="PF01370">
    <property type="entry name" value="Epimerase"/>
    <property type="match status" value="1"/>
</dbReference>
<dbReference type="GO" id="GO:0005737">
    <property type="term" value="C:cytoplasm"/>
    <property type="evidence" value="ECO:0007669"/>
    <property type="project" value="TreeGrafter"/>
</dbReference>
<dbReference type="AlphaFoldDB" id="A0A518BTF5"/>
<dbReference type="SUPFAM" id="SSF51735">
    <property type="entry name" value="NAD(P)-binding Rossmann-fold domains"/>
    <property type="match status" value="1"/>
</dbReference>
<dbReference type="KEGG" id="mcad:Pan265_00760"/>
<dbReference type="InterPro" id="IPR001509">
    <property type="entry name" value="Epimerase_deHydtase"/>
</dbReference>
<evidence type="ECO:0000256" key="2">
    <source>
        <dbReference type="ARBA" id="ARBA00022793"/>
    </source>
</evidence>
<evidence type="ECO:0000259" key="5">
    <source>
        <dbReference type="Pfam" id="PF01370"/>
    </source>
</evidence>
<dbReference type="GO" id="GO:0008460">
    <property type="term" value="F:dTDP-glucose 4,6-dehydratase activity"/>
    <property type="evidence" value="ECO:0007669"/>
    <property type="project" value="UniProtKB-EC"/>
</dbReference>
<comment type="cofactor">
    <cofactor evidence="1">
        <name>NAD(+)</name>
        <dbReference type="ChEBI" id="CHEBI:57540"/>
    </cofactor>
</comment>
<keyword evidence="3" id="KW-0520">NAD</keyword>
<dbReference type="InterPro" id="IPR044516">
    <property type="entry name" value="UXS-like"/>
</dbReference>
<keyword evidence="4 6" id="KW-0456">Lyase</keyword>
<accession>A0A518BTF5</accession>
<sequence length="334" mass="36823">MAATAIITGGAGFIGSHLAEALLREGWDVRILDNLSTGRAENINHLLGDRCTLTQADAADALDHDHDQALWDHADAVFHLAASVGVQKVLEDPTGMIRNNVDETARIVDAATRHNATLLVASSSEVYGRSENLPLTEQGDLVFGPTTSSRWAYGMAKALDEHLVLDAVRQRDLSAVIVRLFNTIGPRQVGHYGMVVPRFVERAVNNQPLRVFGDGNQTRAFCDVRDVVDAMIALVTTPETHGRTYNLGSENEITIRQLADLVVRLAESGSDIEFVPYEQAYPPGFEETPQRAPSTQRLREAIGFRPRYTLEQTIRELVRQAENSTQEVTTVEKK</sequence>
<dbReference type="OrthoDB" id="258549at2"/>
<name>A0A518BTF5_9BACT</name>
<organism evidence="6 7">
    <name type="scientific">Mucisphaera calidilacus</name>
    <dbReference type="NCBI Taxonomy" id="2527982"/>
    <lineage>
        <taxon>Bacteria</taxon>
        <taxon>Pseudomonadati</taxon>
        <taxon>Planctomycetota</taxon>
        <taxon>Phycisphaerae</taxon>
        <taxon>Phycisphaerales</taxon>
        <taxon>Phycisphaeraceae</taxon>
        <taxon>Mucisphaera</taxon>
    </lineage>
</organism>
<gene>
    <name evidence="6" type="primary">rfbB_1</name>
    <name evidence="6" type="ORF">Pan265_00760</name>
</gene>
<dbReference type="Gene3D" id="3.40.50.720">
    <property type="entry name" value="NAD(P)-binding Rossmann-like Domain"/>
    <property type="match status" value="1"/>
</dbReference>
<proteinExistence type="predicted"/>
<keyword evidence="7" id="KW-1185">Reference proteome</keyword>
<evidence type="ECO:0000256" key="1">
    <source>
        <dbReference type="ARBA" id="ARBA00001911"/>
    </source>
</evidence>
<protein>
    <submittedName>
        <fullName evidence="6">dTDP-glucose 4,6-dehydratase</fullName>
        <ecNumber evidence="6">4.2.1.46</ecNumber>
    </submittedName>
</protein>
<dbReference type="EC" id="4.2.1.46" evidence="6"/>
<dbReference type="Proteomes" id="UP000320386">
    <property type="component" value="Chromosome"/>
</dbReference>
<feature type="domain" description="NAD-dependent epimerase/dehydratase" evidence="5">
    <location>
        <begin position="6"/>
        <end position="248"/>
    </location>
</feature>